<proteinExistence type="predicted"/>
<dbReference type="RefSeq" id="WP_074588687.1">
    <property type="nucleotide sequence ID" value="NZ_FNEI01000006.1"/>
</dbReference>
<sequence length="370" mass="38123">MSRVLVARLDCMGDVIVSGPALRAVANGSRPDGSCPNDVVLLCGPEGTAAAELLPGVTEVHTWSCPWIVTPAPAVTAGLADALVDFVRSSRIDEAVILTSFHQSPLPLAMLLRLAGVRRITGASTDYAGSLLDVRLKPGEDFPEDQAEAVRALGIARAAGFGLPQGDDGRLRVERTPHHLASGDLASDALVRDLSSEGPYVVVHPGAAAPARAWPALHHAATVELLEACGHRVVVTGGPAEASLTATVAGPSALNLGGRTSLRTLAAVLEGAAVVVTGNTGPAHLAAAVGTPVVCLFSPVVPAIRWAPYGVPMEVLGDQEAPCKDTRARTCPVPGHPCLSSVTPEQVLDAVKRLLGGVPSLTTRRKVRNP</sequence>
<keyword evidence="2 3" id="KW-0808">Transferase</keyword>
<dbReference type="CDD" id="cd03789">
    <property type="entry name" value="GT9_LPS_heptosyltransferase"/>
    <property type="match status" value="1"/>
</dbReference>
<dbReference type="EMBL" id="FNEI01000006">
    <property type="protein sequence ID" value="SDJ04686.1"/>
    <property type="molecule type" value="Genomic_DNA"/>
</dbReference>
<keyword evidence="4" id="KW-1185">Reference proteome</keyword>
<dbReference type="Proteomes" id="UP000182130">
    <property type="component" value="Unassembled WGS sequence"/>
</dbReference>
<dbReference type="GO" id="GO:0008713">
    <property type="term" value="F:ADP-heptose-lipopolysaccharide heptosyltransferase activity"/>
    <property type="evidence" value="ECO:0007669"/>
    <property type="project" value="TreeGrafter"/>
</dbReference>
<dbReference type="InterPro" id="IPR051199">
    <property type="entry name" value="LPS_LOS_Heptosyltrfase"/>
</dbReference>
<organism evidence="3 4">
    <name type="scientific">Arthrobacter cupressi</name>
    <dbReference type="NCBI Taxonomy" id="1045773"/>
    <lineage>
        <taxon>Bacteria</taxon>
        <taxon>Bacillati</taxon>
        <taxon>Actinomycetota</taxon>
        <taxon>Actinomycetes</taxon>
        <taxon>Micrococcales</taxon>
        <taxon>Micrococcaceae</taxon>
        <taxon>Arthrobacter</taxon>
    </lineage>
</organism>
<dbReference type="AlphaFoldDB" id="A0A1G8QJ54"/>
<dbReference type="PANTHER" id="PTHR30160:SF1">
    <property type="entry name" value="LIPOPOLYSACCHARIDE 1,2-N-ACETYLGLUCOSAMINETRANSFERASE-RELATED"/>
    <property type="match status" value="1"/>
</dbReference>
<dbReference type="SUPFAM" id="SSF53756">
    <property type="entry name" value="UDP-Glycosyltransferase/glycogen phosphorylase"/>
    <property type="match status" value="1"/>
</dbReference>
<dbReference type="Pfam" id="PF01075">
    <property type="entry name" value="Glyco_transf_9"/>
    <property type="match status" value="1"/>
</dbReference>
<evidence type="ECO:0000313" key="4">
    <source>
        <dbReference type="Proteomes" id="UP000182130"/>
    </source>
</evidence>
<evidence type="ECO:0000313" key="3">
    <source>
        <dbReference type="EMBL" id="SDJ04686.1"/>
    </source>
</evidence>
<evidence type="ECO:0000256" key="2">
    <source>
        <dbReference type="ARBA" id="ARBA00022679"/>
    </source>
</evidence>
<evidence type="ECO:0000256" key="1">
    <source>
        <dbReference type="ARBA" id="ARBA00022676"/>
    </source>
</evidence>
<dbReference type="Gene3D" id="3.40.50.2000">
    <property type="entry name" value="Glycogen Phosphorylase B"/>
    <property type="match status" value="2"/>
</dbReference>
<reference evidence="4" key="1">
    <citation type="submission" date="2016-10" db="EMBL/GenBank/DDBJ databases">
        <authorList>
            <person name="Varghese N."/>
            <person name="Submissions S."/>
        </authorList>
    </citation>
    <scope>NUCLEOTIDE SEQUENCE [LARGE SCALE GENOMIC DNA]</scope>
    <source>
        <strain evidence="4">CGMCC 1.10783</strain>
    </source>
</reference>
<accession>A0A1G8QJ54</accession>
<dbReference type="GO" id="GO:0005829">
    <property type="term" value="C:cytosol"/>
    <property type="evidence" value="ECO:0007669"/>
    <property type="project" value="TreeGrafter"/>
</dbReference>
<dbReference type="InterPro" id="IPR002201">
    <property type="entry name" value="Glyco_trans_9"/>
</dbReference>
<dbReference type="GO" id="GO:0009244">
    <property type="term" value="P:lipopolysaccharide core region biosynthetic process"/>
    <property type="evidence" value="ECO:0007669"/>
    <property type="project" value="TreeGrafter"/>
</dbReference>
<protein>
    <submittedName>
        <fullName evidence="3">ADP-heptose:LPS heptosyltransferase</fullName>
    </submittedName>
</protein>
<name>A0A1G8QJ54_9MICC</name>
<dbReference type="STRING" id="1045773.SAMN05216555_106197"/>
<dbReference type="PANTHER" id="PTHR30160">
    <property type="entry name" value="TETRAACYLDISACCHARIDE 4'-KINASE-RELATED"/>
    <property type="match status" value="1"/>
</dbReference>
<gene>
    <name evidence="3" type="ORF">SAMN05216555_106197</name>
</gene>
<keyword evidence="1" id="KW-0328">Glycosyltransferase</keyword>
<dbReference type="OrthoDB" id="9783989at2"/>